<accession>A0A0B0IIK0</accession>
<dbReference type="STRING" id="333138.LQ50_07930"/>
<reference evidence="1 2" key="1">
    <citation type="submission" date="2014-09" db="EMBL/GenBank/DDBJ databases">
        <title>Genome sequencing and annotation of Bacillus Okhensis strain Kh10-101T.</title>
        <authorList>
            <person name="Prakash J.S."/>
        </authorList>
    </citation>
    <scope>NUCLEOTIDE SEQUENCE [LARGE SCALE GENOMIC DNA]</scope>
    <source>
        <strain evidence="2">Kh10-101T</strain>
    </source>
</reference>
<evidence type="ECO:0000313" key="2">
    <source>
        <dbReference type="Proteomes" id="UP000030832"/>
    </source>
</evidence>
<keyword evidence="2" id="KW-1185">Reference proteome</keyword>
<dbReference type="eggNOG" id="COG5362">
    <property type="taxonomic scope" value="Bacteria"/>
</dbReference>
<proteinExistence type="predicted"/>
<sequence>MENRNLLRDYLYKEFTHNKGLPSAEAKERVKVLMIKHDKNLFGEKSLAYSLGKRSIVFFCLYFLQDYFVPKEDNLVRELAPVHYDIWAELEKMFIHNTHDKEEFIMCRGIGKSTIIDMALSCWLHCYLKSIYTIVLANLEADAIEFVDKTKKALNNPFIKNTFGELVQPRKRTVNKLELELDNNTKIKAYSSQTSVRGTSYITPNGIFRPTCVIADDYISESDILTDESKQKKYLRWQKEVEDAGDSAVIREGKLLKPATKFVVIGTPLAPNDFIDRIKKNPDYKVFHRSVVDFDIDKYFDNHIQWQTFRNILFDDKRENPLQDAKEYYFANKSTMDFKTIWSRYNCWELAKDYFNKRLAFMQELMCSVENIGDKWFKSNITKPSAQIEENEFTKTMLTIDTAGVKNKNKTRSDYFAFVVGSQSDNGFKYIRKGQLRKFNEFDQYIKHVIDLLKEFEDLTHVFIEKNTYNGLDVERIENEIGKHSSLVKRGITFINEMQRKNKDEKISTIVSDVDNGRIIFCEERVEKEFLDQLMDFSGQQFTLHDDAADCLAEFANRVDEIEVKKEIKSIPRGWLF</sequence>
<evidence type="ECO:0008006" key="3">
    <source>
        <dbReference type="Google" id="ProtNLM"/>
    </source>
</evidence>
<name>A0A0B0IIK0_9BACI</name>
<dbReference type="EMBL" id="JRJU01000007">
    <property type="protein sequence ID" value="KHF40712.1"/>
    <property type="molecule type" value="Genomic_DNA"/>
</dbReference>
<dbReference type="AlphaFoldDB" id="A0A0B0IIK0"/>
<dbReference type="Proteomes" id="UP000030832">
    <property type="component" value="Unassembled WGS sequence"/>
</dbReference>
<protein>
    <recommendedName>
        <fullName evidence="3">Terminase large subunit gp17-like C-terminal domain-containing protein</fullName>
    </recommendedName>
</protein>
<evidence type="ECO:0000313" key="1">
    <source>
        <dbReference type="EMBL" id="KHF40712.1"/>
    </source>
</evidence>
<dbReference type="InterPro" id="IPR027417">
    <property type="entry name" value="P-loop_NTPase"/>
</dbReference>
<gene>
    <name evidence="1" type="ORF">LQ50_07930</name>
</gene>
<comment type="caution">
    <text evidence="1">The sequence shown here is derived from an EMBL/GenBank/DDBJ whole genome shotgun (WGS) entry which is preliminary data.</text>
</comment>
<organism evidence="1 2">
    <name type="scientific">Halalkalibacter okhensis</name>
    <dbReference type="NCBI Taxonomy" id="333138"/>
    <lineage>
        <taxon>Bacteria</taxon>
        <taxon>Bacillati</taxon>
        <taxon>Bacillota</taxon>
        <taxon>Bacilli</taxon>
        <taxon>Bacillales</taxon>
        <taxon>Bacillaceae</taxon>
        <taxon>Halalkalibacter</taxon>
    </lineage>
</organism>
<dbReference type="Gene3D" id="3.40.50.300">
    <property type="entry name" value="P-loop containing nucleotide triphosphate hydrolases"/>
    <property type="match status" value="1"/>
</dbReference>